<dbReference type="InterPro" id="IPR029068">
    <property type="entry name" value="Glyas_Bleomycin-R_OHBP_Dase"/>
</dbReference>
<reference evidence="2 3" key="1">
    <citation type="submission" date="2019-11" db="EMBL/GenBank/DDBJ databases">
        <authorList>
            <person name="Dong K."/>
        </authorList>
    </citation>
    <scope>NUCLEOTIDE SEQUENCE [LARGE SCALE GENOMIC DNA]</scope>
    <source>
        <strain evidence="2 3">NBRC 112902</strain>
    </source>
</reference>
<evidence type="ECO:0000313" key="3">
    <source>
        <dbReference type="Proteomes" id="UP000449846"/>
    </source>
</evidence>
<dbReference type="InterPro" id="IPR052164">
    <property type="entry name" value="Anthracycline_SecMetBiosynth"/>
</dbReference>
<accession>A0A844HJG7</accession>
<dbReference type="Proteomes" id="UP000449846">
    <property type="component" value="Unassembled WGS sequence"/>
</dbReference>
<dbReference type="Gene3D" id="3.10.180.10">
    <property type="entry name" value="2,3-Dihydroxybiphenyl 1,2-Dioxygenase, domain 1"/>
    <property type="match status" value="2"/>
</dbReference>
<dbReference type="Pfam" id="PF00903">
    <property type="entry name" value="Glyoxalase"/>
    <property type="match status" value="2"/>
</dbReference>
<dbReference type="PANTHER" id="PTHR33993">
    <property type="entry name" value="GLYOXALASE-RELATED"/>
    <property type="match status" value="1"/>
</dbReference>
<feature type="domain" description="VOC" evidence="1">
    <location>
        <begin position="143"/>
        <end position="257"/>
    </location>
</feature>
<dbReference type="AlphaFoldDB" id="A0A844HJG7"/>
<dbReference type="InterPro" id="IPR037523">
    <property type="entry name" value="VOC_core"/>
</dbReference>
<name>A0A844HJG7_9RHOB</name>
<dbReference type="InterPro" id="IPR004360">
    <property type="entry name" value="Glyas_Fos-R_dOase_dom"/>
</dbReference>
<dbReference type="RefSeq" id="WP_155038440.1">
    <property type="nucleotide sequence ID" value="NZ_JBHGCD010000001.1"/>
</dbReference>
<dbReference type="OrthoDB" id="9793039at2"/>
<dbReference type="SUPFAM" id="SSF54593">
    <property type="entry name" value="Glyoxalase/Bleomycin resistance protein/Dihydroxybiphenyl dioxygenase"/>
    <property type="match status" value="2"/>
</dbReference>
<organism evidence="2 3">
    <name type="scientific">Paracoccus litorisediminis</name>
    <dbReference type="NCBI Taxonomy" id="2006130"/>
    <lineage>
        <taxon>Bacteria</taxon>
        <taxon>Pseudomonadati</taxon>
        <taxon>Pseudomonadota</taxon>
        <taxon>Alphaproteobacteria</taxon>
        <taxon>Rhodobacterales</taxon>
        <taxon>Paracoccaceae</taxon>
        <taxon>Paracoccus</taxon>
    </lineage>
</organism>
<evidence type="ECO:0000259" key="1">
    <source>
        <dbReference type="PROSITE" id="PS51819"/>
    </source>
</evidence>
<evidence type="ECO:0000313" key="2">
    <source>
        <dbReference type="EMBL" id="MTH58574.1"/>
    </source>
</evidence>
<dbReference type="PROSITE" id="PS51819">
    <property type="entry name" value="VOC"/>
    <property type="match status" value="2"/>
</dbReference>
<comment type="caution">
    <text evidence="2">The sequence shown here is derived from an EMBL/GenBank/DDBJ whole genome shotgun (WGS) entry which is preliminary data.</text>
</comment>
<protein>
    <submittedName>
        <fullName evidence="2">VOC family protein</fullName>
    </submittedName>
</protein>
<dbReference type="EMBL" id="WMIG01000001">
    <property type="protein sequence ID" value="MTH58574.1"/>
    <property type="molecule type" value="Genomic_DNA"/>
</dbReference>
<sequence>MYHGKPCWFELSTAKGALDDAGAFYDKVFGWKISDAGMPGFTYHLAHYDGGPVAGLMERPEDCADVPPFWMIYFDVDDADGAAAKVKALGGKVFREPADIPETGRFAVLSDPQGVGFGILQPLGMDPKPPADAGPWNQQKESHGNWIELMSTDPGAAFDFYAELFGWTKSTPVDMGPMGTYQLFSWNGADIGGMMGLGNSPVPNWLPYFGVNGVDAAIERITSGGGTLLHGPVEVPGGAFIAFFRDPQGAHFSVVGPKENAS</sequence>
<feature type="domain" description="VOC" evidence="1">
    <location>
        <begin position="5"/>
        <end position="122"/>
    </location>
</feature>
<keyword evidence="3" id="KW-1185">Reference proteome</keyword>
<dbReference type="CDD" id="cd07247">
    <property type="entry name" value="SgaA_N_like"/>
    <property type="match status" value="2"/>
</dbReference>
<proteinExistence type="predicted"/>
<dbReference type="PANTHER" id="PTHR33993:SF14">
    <property type="entry name" value="GB|AAF24581.1"/>
    <property type="match status" value="1"/>
</dbReference>
<gene>
    <name evidence="2" type="ORF">GL300_05055</name>
</gene>